<dbReference type="Proteomes" id="UP000198432">
    <property type="component" value="Unassembled WGS sequence"/>
</dbReference>
<evidence type="ECO:0000313" key="2">
    <source>
        <dbReference type="EMBL" id="SNS18300.1"/>
    </source>
</evidence>
<evidence type="ECO:0000313" key="3">
    <source>
        <dbReference type="Proteomes" id="UP000198432"/>
    </source>
</evidence>
<accession>A0A239CDY3</accession>
<dbReference type="OrthoDB" id="852146at2"/>
<protein>
    <submittedName>
        <fullName evidence="2">Transposase DDE domain-containing protein</fullName>
    </submittedName>
</protein>
<keyword evidence="3" id="KW-1185">Reference proteome</keyword>
<dbReference type="InterPro" id="IPR025668">
    <property type="entry name" value="Tnp_DDE_dom"/>
</dbReference>
<organism evidence="2 3">
    <name type="scientific">Pontibacter ummariensis</name>
    <dbReference type="NCBI Taxonomy" id="1610492"/>
    <lineage>
        <taxon>Bacteria</taxon>
        <taxon>Pseudomonadati</taxon>
        <taxon>Bacteroidota</taxon>
        <taxon>Cytophagia</taxon>
        <taxon>Cytophagales</taxon>
        <taxon>Hymenobacteraceae</taxon>
        <taxon>Pontibacter</taxon>
    </lineage>
</organism>
<dbReference type="AlphaFoldDB" id="A0A239CDY3"/>
<sequence length="126" mass="14347">MRSFFPRACSYTQFLELARQACFHAFLLAQCRCSLSEKTGHYHIDPKKLPVCHNLRISSYGIFEGVASRGKGSTGWFFGLKRHPVVNEHGQLVRPLLTPANVADNNRQVLNYLFEGLQRKCYGDRG</sequence>
<dbReference type="Pfam" id="PF13612">
    <property type="entry name" value="DDE_Tnp_1_3"/>
    <property type="match status" value="1"/>
</dbReference>
<dbReference type="RefSeq" id="WP_089317899.1">
    <property type="nucleotide sequence ID" value="NZ_FZOQ01000003.1"/>
</dbReference>
<reference evidence="3" key="1">
    <citation type="submission" date="2017-06" db="EMBL/GenBank/DDBJ databases">
        <authorList>
            <person name="Varghese N."/>
            <person name="Submissions S."/>
        </authorList>
    </citation>
    <scope>NUCLEOTIDE SEQUENCE [LARGE SCALE GENOMIC DNA]</scope>
    <source>
        <strain evidence="3">NKM1</strain>
    </source>
</reference>
<evidence type="ECO:0000259" key="1">
    <source>
        <dbReference type="Pfam" id="PF13612"/>
    </source>
</evidence>
<feature type="domain" description="Transposase DDE" evidence="1">
    <location>
        <begin position="37"/>
        <end position="126"/>
    </location>
</feature>
<name>A0A239CDY3_9BACT</name>
<proteinExistence type="predicted"/>
<gene>
    <name evidence="2" type="ORF">SAMN06296052_1031</name>
</gene>
<dbReference type="EMBL" id="FZOQ01000003">
    <property type="protein sequence ID" value="SNS18300.1"/>
    <property type="molecule type" value="Genomic_DNA"/>
</dbReference>